<gene>
    <name evidence="3" type="ORF">GCM10023189_10510</name>
</gene>
<dbReference type="RefSeq" id="WP_345241302.1">
    <property type="nucleotide sequence ID" value="NZ_BAABHD010000010.1"/>
</dbReference>
<dbReference type="Gene3D" id="1.25.40.10">
    <property type="entry name" value="Tetratricopeptide repeat domain"/>
    <property type="match status" value="1"/>
</dbReference>
<organism evidence="3 4">
    <name type="scientific">Nibrella saemangeumensis</name>
    <dbReference type="NCBI Taxonomy" id="1084526"/>
    <lineage>
        <taxon>Bacteria</taxon>
        <taxon>Pseudomonadati</taxon>
        <taxon>Bacteroidota</taxon>
        <taxon>Cytophagia</taxon>
        <taxon>Cytophagales</taxon>
        <taxon>Spirosomataceae</taxon>
        <taxon>Nibrella</taxon>
    </lineage>
</organism>
<dbReference type="EMBL" id="BAABHD010000010">
    <property type="protein sequence ID" value="GAA4450184.1"/>
    <property type="molecule type" value="Genomic_DNA"/>
</dbReference>
<proteinExistence type="predicted"/>
<evidence type="ECO:0008006" key="5">
    <source>
        <dbReference type="Google" id="ProtNLM"/>
    </source>
</evidence>
<feature type="region of interest" description="Disordered" evidence="1">
    <location>
        <begin position="128"/>
        <end position="164"/>
    </location>
</feature>
<reference evidence="4" key="1">
    <citation type="journal article" date="2019" name="Int. J. Syst. Evol. Microbiol.">
        <title>The Global Catalogue of Microorganisms (GCM) 10K type strain sequencing project: providing services to taxonomists for standard genome sequencing and annotation.</title>
        <authorList>
            <consortium name="The Broad Institute Genomics Platform"/>
            <consortium name="The Broad Institute Genome Sequencing Center for Infectious Disease"/>
            <person name="Wu L."/>
            <person name="Ma J."/>
        </authorList>
    </citation>
    <scope>NUCLEOTIDE SEQUENCE [LARGE SCALE GENOMIC DNA]</scope>
    <source>
        <strain evidence="4">JCM 17927</strain>
    </source>
</reference>
<evidence type="ECO:0000313" key="3">
    <source>
        <dbReference type="EMBL" id="GAA4450184.1"/>
    </source>
</evidence>
<protein>
    <recommendedName>
        <fullName evidence="5">Tetratricopeptide repeat protein</fullName>
    </recommendedName>
</protein>
<sequence>MNLDETLLEQIHRYLSGQMDEVERQQFARQMSTDNELATEVELQRQIKAAYKIRNNKTLLTGIHEELMAQGQLWQPNPPQQTQAADETNPLPHTQSVRRLNWGYYAAAACVLLAVAFGWFALRQQPATQSPDQIAKQEPVTPVPSSENPIEIPAPATNPVPAPAPKAEERVVGRFEKLFRDNFRPTVRRTPPDPALENRLGVPLSNRESMLRLPQDTTNILTGIQLLRRGKVRQAITLLAPATQAALPDWQANARWFLALAYLKSNQTDKARQELQALLTGKTDLYKQDAQAVLDQL</sequence>
<evidence type="ECO:0000256" key="2">
    <source>
        <dbReference type="SAM" id="Phobius"/>
    </source>
</evidence>
<dbReference type="SUPFAM" id="SSF48452">
    <property type="entry name" value="TPR-like"/>
    <property type="match status" value="1"/>
</dbReference>
<dbReference type="InterPro" id="IPR011990">
    <property type="entry name" value="TPR-like_helical_dom_sf"/>
</dbReference>
<accession>A0ABP8MH04</accession>
<comment type="caution">
    <text evidence="3">The sequence shown here is derived from an EMBL/GenBank/DDBJ whole genome shotgun (WGS) entry which is preliminary data.</text>
</comment>
<dbReference type="Proteomes" id="UP001501175">
    <property type="component" value="Unassembled WGS sequence"/>
</dbReference>
<name>A0ABP8MH04_9BACT</name>
<keyword evidence="4" id="KW-1185">Reference proteome</keyword>
<evidence type="ECO:0000313" key="4">
    <source>
        <dbReference type="Proteomes" id="UP001501175"/>
    </source>
</evidence>
<evidence type="ECO:0000256" key="1">
    <source>
        <dbReference type="SAM" id="MobiDB-lite"/>
    </source>
</evidence>
<keyword evidence="2" id="KW-0812">Transmembrane</keyword>
<feature type="transmembrane region" description="Helical" evidence="2">
    <location>
        <begin position="102"/>
        <end position="122"/>
    </location>
</feature>
<keyword evidence="2" id="KW-1133">Transmembrane helix</keyword>
<keyword evidence="2" id="KW-0472">Membrane</keyword>